<dbReference type="Proteomes" id="UP000053424">
    <property type="component" value="Unassembled WGS sequence"/>
</dbReference>
<evidence type="ECO:0000313" key="2">
    <source>
        <dbReference type="Proteomes" id="UP000053424"/>
    </source>
</evidence>
<dbReference type="EMBL" id="KN831804">
    <property type="protein sequence ID" value="KIM36581.1"/>
    <property type="molecule type" value="Genomic_DNA"/>
</dbReference>
<proteinExistence type="predicted"/>
<evidence type="ECO:0000313" key="1">
    <source>
        <dbReference type="EMBL" id="KIM36581.1"/>
    </source>
</evidence>
<gene>
    <name evidence="1" type="ORF">M413DRAFT_449117</name>
</gene>
<reference evidence="2" key="2">
    <citation type="submission" date="2015-01" db="EMBL/GenBank/DDBJ databases">
        <title>Evolutionary Origins and Diversification of the Mycorrhizal Mutualists.</title>
        <authorList>
            <consortium name="DOE Joint Genome Institute"/>
            <consortium name="Mycorrhizal Genomics Consortium"/>
            <person name="Kohler A."/>
            <person name="Kuo A."/>
            <person name="Nagy L.G."/>
            <person name="Floudas D."/>
            <person name="Copeland A."/>
            <person name="Barry K.W."/>
            <person name="Cichocki N."/>
            <person name="Veneault-Fourrey C."/>
            <person name="LaButti K."/>
            <person name="Lindquist E.A."/>
            <person name="Lipzen A."/>
            <person name="Lundell T."/>
            <person name="Morin E."/>
            <person name="Murat C."/>
            <person name="Riley R."/>
            <person name="Ohm R."/>
            <person name="Sun H."/>
            <person name="Tunlid A."/>
            <person name="Henrissat B."/>
            <person name="Grigoriev I.V."/>
            <person name="Hibbett D.S."/>
            <person name="Martin F."/>
        </authorList>
    </citation>
    <scope>NUCLEOTIDE SEQUENCE [LARGE SCALE GENOMIC DNA]</scope>
    <source>
        <strain evidence="2">h7</strain>
    </source>
</reference>
<accession>A0A0C3BYQ9</accession>
<dbReference type="AlphaFoldDB" id="A0A0C3BYQ9"/>
<sequence>MEQGNIPEQFSPTGDSYPERARTFRLWLVAGQVLLDAELGGRHCLKRRKREVSDLSGS</sequence>
<keyword evidence="2" id="KW-1185">Reference proteome</keyword>
<dbReference type="HOGENOM" id="CLU_2979338_0_0_1"/>
<protein>
    <submittedName>
        <fullName evidence="1">Uncharacterized protein</fullName>
    </submittedName>
</protein>
<name>A0A0C3BYQ9_HEBCY</name>
<organism evidence="1 2">
    <name type="scientific">Hebeloma cylindrosporum</name>
    <dbReference type="NCBI Taxonomy" id="76867"/>
    <lineage>
        <taxon>Eukaryota</taxon>
        <taxon>Fungi</taxon>
        <taxon>Dikarya</taxon>
        <taxon>Basidiomycota</taxon>
        <taxon>Agaricomycotina</taxon>
        <taxon>Agaricomycetes</taxon>
        <taxon>Agaricomycetidae</taxon>
        <taxon>Agaricales</taxon>
        <taxon>Agaricineae</taxon>
        <taxon>Hymenogastraceae</taxon>
        <taxon>Hebeloma</taxon>
    </lineage>
</organism>
<reference evidence="1 2" key="1">
    <citation type="submission" date="2014-04" db="EMBL/GenBank/DDBJ databases">
        <authorList>
            <consortium name="DOE Joint Genome Institute"/>
            <person name="Kuo A."/>
            <person name="Gay G."/>
            <person name="Dore J."/>
            <person name="Kohler A."/>
            <person name="Nagy L.G."/>
            <person name="Floudas D."/>
            <person name="Copeland A."/>
            <person name="Barry K.W."/>
            <person name="Cichocki N."/>
            <person name="Veneault-Fourrey C."/>
            <person name="LaButti K."/>
            <person name="Lindquist E.A."/>
            <person name="Lipzen A."/>
            <person name="Lundell T."/>
            <person name="Morin E."/>
            <person name="Murat C."/>
            <person name="Sun H."/>
            <person name="Tunlid A."/>
            <person name="Henrissat B."/>
            <person name="Grigoriev I.V."/>
            <person name="Hibbett D.S."/>
            <person name="Martin F."/>
            <person name="Nordberg H.P."/>
            <person name="Cantor M.N."/>
            <person name="Hua S.X."/>
        </authorList>
    </citation>
    <scope>NUCLEOTIDE SEQUENCE [LARGE SCALE GENOMIC DNA]</scope>
    <source>
        <strain evidence="2">h7</strain>
    </source>
</reference>